<dbReference type="Proteomes" id="UP000199550">
    <property type="component" value="Unassembled WGS sequence"/>
</dbReference>
<feature type="transmembrane region" description="Helical" evidence="1">
    <location>
        <begin position="25"/>
        <end position="48"/>
    </location>
</feature>
<dbReference type="EMBL" id="FOTF01000044">
    <property type="protein sequence ID" value="SFL69486.1"/>
    <property type="molecule type" value="Genomic_DNA"/>
</dbReference>
<gene>
    <name evidence="2" type="ORF">SAMN04488004_1449</name>
</gene>
<evidence type="ECO:0000313" key="3">
    <source>
        <dbReference type="Proteomes" id="UP000199550"/>
    </source>
</evidence>
<dbReference type="AlphaFoldDB" id="A0A1I4JTQ3"/>
<keyword evidence="1" id="KW-0812">Transmembrane</keyword>
<name>A0A1I4JTQ3_9RHOB</name>
<evidence type="ECO:0000256" key="1">
    <source>
        <dbReference type="SAM" id="Phobius"/>
    </source>
</evidence>
<protein>
    <submittedName>
        <fullName evidence="2">Uncharacterized protein</fullName>
    </submittedName>
</protein>
<dbReference type="RefSeq" id="WP_090192019.1">
    <property type="nucleotide sequence ID" value="NZ_CAXIDI010000009.1"/>
</dbReference>
<keyword evidence="1" id="KW-0472">Membrane</keyword>
<keyword evidence="3" id="KW-1185">Reference proteome</keyword>
<reference evidence="2 3" key="1">
    <citation type="submission" date="2016-10" db="EMBL/GenBank/DDBJ databases">
        <authorList>
            <person name="de Groot N.N."/>
        </authorList>
    </citation>
    <scope>NUCLEOTIDE SEQUENCE [LARGE SCALE GENOMIC DNA]</scope>
    <source>
        <strain evidence="2 3">DSM 16199</strain>
    </source>
</reference>
<evidence type="ECO:0000313" key="2">
    <source>
        <dbReference type="EMBL" id="SFL69486.1"/>
    </source>
</evidence>
<dbReference type="STRING" id="195913.SAMN04488004_1449"/>
<keyword evidence="1" id="KW-1133">Transmembrane helix</keyword>
<sequence>MIITTTLGGVAGAIASVLTGMWCGVGVFGLIGLYILGGTVSFAITFLITLRMQAQHPDDGKQ</sequence>
<accession>A0A1I4JTQ3</accession>
<organism evidence="2 3">
    <name type="scientific">Loktanella salsilacus</name>
    <dbReference type="NCBI Taxonomy" id="195913"/>
    <lineage>
        <taxon>Bacteria</taxon>
        <taxon>Pseudomonadati</taxon>
        <taxon>Pseudomonadota</taxon>
        <taxon>Alphaproteobacteria</taxon>
        <taxon>Rhodobacterales</taxon>
        <taxon>Roseobacteraceae</taxon>
        <taxon>Loktanella</taxon>
    </lineage>
</organism>
<proteinExistence type="predicted"/>